<dbReference type="PANTHER" id="PTHR43061:SF1">
    <property type="entry name" value="GTP DIPHOSPHOKINASE RSH1, CHLOROPLASTIC-RELATED"/>
    <property type="match status" value="1"/>
</dbReference>
<dbReference type="EMBL" id="JAKOGI010000109">
    <property type="protein sequence ID" value="KAJ8444013.1"/>
    <property type="molecule type" value="Genomic_DNA"/>
</dbReference>
<sequence length="884" mass="100121">MLRLIPDVFAHARLPGFSPVRLLVLLRVPLTYRRRPALRGEFIGIDITDHVFHYSNSLWDCITDYFVVGDASSRVAKLQILKSVAGQRVLASEVLDGSLCQAWDILLPEDGNSIVLLLQVLNALMTFHQIVCGRKSIKALCQFKDLRPTIAYLPPGELELVQKALKLAFDAHNGQKRRSGEPFIIHPVAVAHILGELELDWESIAAGLLHDTVEDTNVVTFERIEKDFGSTVRRIVEGETKVSKLGKLKFKSENSCANDVKADDLRQMFLAMTEEVRVIIVKLADRLHNMRTLSHMPPHKQVSIAMETLQVFAPLAKLLGMYKIKSELENLSFMYTNAQEYEKIAKRVSELYQKHERELDEANKILMKKIEDNKFLDLTTVRAELQAVCKEPYSIYKAVSKAKISINDVKQIAQLRIIINPRSCTEIGPLCSAEQICYHVLGLVHGIWRPIPQSMEDFIAMPKGNGYQSLHTTVIPFLYQSMFQLEVQIRTEEMDLIAQRGIAAHYCGKVFVDNSPGHAMRRNLKGKSVGLDDNNIALRIGWLNAIREWQEEFVGNMSSREFVDVITRDLLGSRIFVFTPQGEIKNLPKGATVVDYAYLIHTEIGNKMVAAKSNFIAAISVITAAALHQVNGNHVSPTHVLANAEVVEIITDNALSSKFAFQKHTQWLQHAKTRSARHKIMRFLKEQATLCAEEITADSVHNFIADPEKERKAESSDFPTASKPISEKIESSSLPTTAEHFHLQNGGPFVPKVNGKHNKHVELSKLKEKEKLLSWDHDLAKMIFANTARPREVLPGLESWQTSKIVAWHSLEGNSIQWLCVVSINQRVSTAKDIDGDRRRKIGMLLYQIGRDLEKRKLRKDWGGKIWAEKYHIYQLNSMIINRL</sequence>
<evidence type="ECO:0000256" key="4">
    <source>
        <dbReference type="ARBA" id="ARBA00023134"/>
    </source>
</evidence>
<dbReference type="InterPro" id="IPR012675">
    <property type="entry name" value="Beta-grasp_dom_sf"/>
</dbReference>
<feature type="region of interest" description="Disordered" evidence="9">
    <location>
        <begin position="708"/>
        <end position="730"/>
    </location>
</feature>
<dbReference type="InterPro" id="IPR033655">
    <property type="entry name" value="TGS_RelA/SpoT"/>
</dbReference>
<feature type="domain" description="TGS" evidence="11">
    <location>
        <begin position="573"/>
        <end position="651"/>
    </location>
</feature>
<proteinExistence type="inferred from homology"/>
<dbReference type="Gene3D" id="1.10.3210.10">
    <property type="entry name" value="Hypothetical protein af1432"/>
    <property type="match status" value="1"/>
</dbReference>
<dbReference type="GO" id="GO:0008728">
    <property type="term" value="F:GTP diphosphokinase activity"/>
    <property type="evidence" value="ECO:0007669"/>
    <property type="project" value="UniProtKB-EC"/>
</dbReference>
<evidence type="ECO:0000256" key="9">
    <source>
        <dbReference type="SAM" id="MobiDB-lite"/>
    </source>
</evidence>
<dbReference type="PROSITE" id="PS51831">
    <property type="entry name" value="HD"/>
    <property type="match status" value="1"/>
</dbReference>
<dbReference type="InterPro" id="IPR003607">
    <property type="entry name" value="HD/PDEase_dom"/>
</dbReference>
<dbReference type="CDD" id="cd01668">
    <property type="entry name" value="TGS_RSH"/>
    <property type="match status" value="1"/>
</dbReference>
<dbReference type="SUPFAM" id="SSF81301">
    <property type="entry name" value="Nucleotidyltransferase"/>
    <property type="match status" value="1"/>
</dbReference>
<evidence type="ECO:0000256" key="3">
    <source>
        <dbReference type="ARBA" id="ARBA00023016"/>
    </source>
</evidence>
<dbReference type="SUPFAM" id="SSF109604">
    <property type="entry name" value="HD-domain/PDEase-like"/>
    <property type="match status" value="1"/>
</dbReference>
<dbReference type="CDD" id="cd05399">
    <property type="entry name" value="NT_Rel-Spo_like"/>
    <property type="match status" value="1"/>
</dbReference>
<keyword evidence="4" id="KW-0342">GTP-binding</keyword>
<dbReference type="InterPro" id="IPR004095">
    <property type="entry name" value="TGS"/>
</dbReference>
<keyword evidence="13" id="KW-1185">Reference proteome</keyword>
<evidence type="ECO:0000259" key="10">
    <source>
        <dbReference type="PROSITE" id="PS51831"/>
    </source>
</evidence>
<dbReference type="AlphaFoldDB" id="A0A9Q1QIN3"/>
<dbReference type="Pfam" id="PF13328">
    <property type="entry name" value="HD_4"/>
    <property type="match status" value="1"/>
</dbReference>
<gene>
    <name evidence="12" type="ORF">Cgig2_020859</name>
</gene>
<dbReference type="InterPro" id="IPR007685">
    <property type="entry name" value="RelA_SpoT"/>
</dbReference>
<dbReference type="FunFam" id="3.10.20.30:FF:000002">
    <property type="entry name" value="GTP pyrophosphokinase (RelA/SpoT)"/>
    <property type="match status" value="1"/>
</dbReference>
<evidence type="ECO:0000256" key="1">
    <source>
        <dbReference type="ARBA" id="ARBA00007476"/>
    </source>
</evidence>
<dbReference type="Pfam" id="PF04607">
    <property type="entry name" value="RelA_SpoT"/>
    <property type="match status" value="1"/>
</dbReference>
<name>A0A9Q1QIN3_9CARY</name>
<dbReference type="Proteomes" id="UP001153076">
    <property type="component" value="Unassembled WGS sequence"/>
</dbReference>
<accession>A0A9Q1QIN3</accession>
<dbReference type="InterPro" id="IPR043519">
    <property type="entry name" value="NT_sf"/>
</dbReference>
<feature type="coiled-coil region" evidence="8">
    <location>
        <begin position="338"/>
        <end position="372"/>
    </location>
</feature>
<organism evidence="12 13">
    <name type="scientific">Carnegiea gigantea</name>
    <dbReference type="NCBI Taxonomy" id="171969"/>
    <lineage>
        <taxon>Eukaryota</taxon>
        <taxon>Viridiplantae</taxon>
        <taxon>Streptophyta</taxon>
        <taxon>Embryophyta</taxon>
        <taxon>Tracheophyta</taxon>
        <taxon>Spermatophyta</taxon>
        <taxon>Magnoliopsida</taxon>
        <taxon>eudicotyledons</taxon>
        <taxon>Gunneridae</taxon>
        <taxon>Pentapetalae</taxon>
        <taxon>Caryophyllales</taxon>
        <taxon>Cactineae</taxon>
        <taxon>Cactaceae</taxon>
        <taxon>Cactoideae</taxon>
        <taxon>Echinocereeae</taxon>
        <taxon>Carnegiea</taxon>
    </lineage>
</organism>
<dbReference type="FunFam" id="1.10.3210.10:FF:000001">
    <property type="entry name" value="GTP pyrophosphokinase RelA"/>
    <property type="match status" value="1"/>
</dbReference>
<keyword evidence="4" id="KW-0547">Nucleotide-binding</keyword>
<comment type="similarity">
    <text evidence="1">Belongs to the RelA/SpoT family.</text>
</comment>
<evidence type="ECO:0000256" key="2">
    <source>
        <dbReference type="ARBA" id="ARBA00013251"/>
    </source>
</evidence>
<evidence type="ECO:0000256" key="6">
    <source>
        <dbReference type="ARBA" id="ARBA00075768"/>
    </source>
</evidence>
<protein>
    <recommendedName>
        <fullName evidence="5">Putative GTP diphosphokinase RSH1, chloroplastic</fullName>
        <ecNumber evidence="2">2.7.6.5</ecNumber>
    </recommendedName>
    <alternativeName>
        <fullName evidence="6">RelA/SpoT homolog 1</fullName>
    </alternativeName>
    <alternativeName>
        <fullName evidence="7">ppGpp synthetase RSH1</fullName>
    </alternativeName>
</protein>
<dbReference type="SUPFAM" id="SSF81271">
    <property type="entry name" value="TGS-like"/>
    <property type="match status" value="1"/>
</dbReference>
<dbReference type="SMART" id="SM00471">
    <property type="entry name" value="HDc"/>
    <property type="match status" value="1"/>
</dbReference>
<dbReference type="GO" id="GO:0005525">
    <property type="term" value="F:GTP binding"/>
    <property type="evidence" value="ECO:0007669"/>
    <property type="project" value="UniProtKB-KW"/>
</dbReference>
<feature type="domain" description="HD" evidence="10">
    <location>
        <begin position="183"/>
        <end position="290"/>
    </location>
</feature>
<comment type="caution">
    <text evidence="12">The sequence shown here is derived from an EMBL/GenBank/DDBJ whole genome shotgun (WGS) entry which is preliminary data.</text>
</comment>
<evidence type="ECO:0000259" key="11">
    <source>
        <dbReference type="PROSITE" id="PS51880"/>
    </source>
</evidence>
<dbReference type="SMART" id="SM00954">
    <property type="entry name" value="RelA_SpoT"/>
    <property type="match status" value="1"/>
</dbReference>
<dbReference type="GO" id="GO:0015969">
    <property type="term" value="P:guanosine tetraphosphate metabolic process"/>
    <property type="evidence" value="ECO:0007669"/>
    <property type="project" value="InterPro"/>
</dbReference>
<keyword evidence="3" id="KW-0346">Stress response</keyword>
<dbReference type="Pfam" id="PF02824">
    <property type="entry name" value="TGS"/>
    <property type="match status" value="1"/>
</dbReference>
<dbReference type="Gene3D" id="3.30.460.10">
    <property type="entry name" value="Beta Polymerase, domain 2"/>
    <property type="match status" value="1"/>
</dbReference>
<dbReference type="CDD" id="cd00077">
    <property type="entry name" value="HDc"/>
    <property type="match status" value="1"/>
</dbReference>
<dbReference type="PANTHER" id="PTHR43061">
    <property type="entry name" value="GTP DIPHOSPHOKINASE RSH1, CHLOROPLASTIC-RELATED"/>
    <property type="match status" value="1"/>
</dbReference>
<dbReference type="InterPro" id="IPR006674">
    <property type="entry name" value="HD_domain"/>
</dbReference>
<evidence type="ECO:0000256" key="5">
    <source>
        <dbReference type="ARBA" id="ARBA00070102"/>
    </source>
</evidence>
<dbReference type="OrthoDB" id="430679at2759"/>
<evidence type="ECO:0000313" key="13">
    <source>
        <dbReference type="Proteomes" id="UP001153076"/>
    </source>
</evidence>
<dbReference type="EC" id="2.7.6.5" evidence="2"/>
<evidence type="ECO:0000256" key="7">
    <source>
        <dbReference type="ARBA" id="ARBA00082153"/>
    </source>
</evidence>
<dbReference type="PROSITE" id="PS51880">
    <property type="entry name" value="TGS"/>
    <property type="match status" value="1"/>
</dbReference>
<evidence type="ECO:0000313" key="12">
    <source>
        <dbReference type="EMBL" id="KAJ8444013.1"/>
    </source>
</evidence>
<keyword evidence="8" id="KW-0175">Coiled coil</keyword>
<dbReference type="Gene3D" id="3.10.20.30">
    <property type="match status" value="1"/>
</dbReference>
<reference evidence="12" key="1">
    <citation type="submission" date="2022-04" db="EMBL/GenBank/DDBJ databases">
        <title>Carnegiea gigantea Genome sequencing and assembly v2.</title>
        <authorList>
            <person name="Copetti D."/>
            <person name="Sanderson M.J."/>
            <person name="Burquez A."/>
            <person name="Wojciechowski M.F."/>
        </authorList>
    </citation>
    <scope>NUCLEOTIDE SEQUENCE</scope>
    <source>
        <strain evidence="12">SGP5-SGP5p</strain>
        <tissue evidence="12">Aerial part</tissue>
    </source>
</reference>
<evidence type="ECO:0000256" key="8">
    <source>
        <dbReference type="SAM" id="Coils"/>
    </source>
</evidence>
<dbReference type="InterPro" id="IPR012676">
    <property type="entry name" value="TGS-like"/>
</dbReference>